<evidence type="ECO:0008006" key="4">
    <source>
        <dbReference type="Google" id="ProtNLM"/>
    </source>
</evidence>
<feature type="chain" id="PRO_5015680089" description="Lipoprotein" evidence="1">
    <location>
        <begin position="21"/>
        <end position="114"/>
    </location>
</feature>
<keyword evidence="3" id="KW-1185">Reference proteome</keyword>
<reference evidence="2 3" key="1">
    <citation type="submission" date="2016-12" db="EMBL/GenBank/DDBJ databases">
        <title>Trade-off between light-utilization and light-protection in marine flavobacteria.</title>
        <authorList>
            <person name="Kumagai Y."/>
            <person name="Yoshizawa S."/>
            <person name="Kogure K."/>
            <person name="Iwasaki W."/>
        </authorList>
    </citation>
    <scope>NUCLEOTIDE SEQUENCE [LARGE SCALE GENOMIC DNA]</scope>
    <source>
        <strain evidence="2 3">ATCC 43844</strain>
    </source>
</reference>
<protein>
    <recommendedName>
        <fullName evidence="4">Lipoprotein</fullName>
    </recommendedName>
</protein>
<feature type="signal peptide" evidence="1">
    <location>
        <begin position="1"/>
        <end position="20"/>
    </location>
</feature>
<comment type="caution">
    <text evidence="2">The sequence shown here is derived from an EMBL/GenBank/DDBJ whole genome shotgun (WGS) entry which is preliminary data.</text>
</comment>
<accession>A0A2S7WWW9</accession>
<sequence>MKIIKKLILLLSFLAFYNCAELNSVLSNYNQSNGGQCATIEVMYSLLNPDTNKYEPGLVYNKDKNGNDIAYKEENWRTNLGRSYLNRGEFTSYYNTSPYSGGEYKFVVYCTSYH</sequence>
<dbReference type="RefSeq" id="WP_105020342.1">
    <property type="nucleotide sequence ID" value="NZ_MSCM01000001.1"/>
</dbReference>
<evidence type="ECO:0000313" key="3">
    <source>
        <dbReference type="Proteomes" id="UP000239068"/>
    </source>
</evidence>
<dbReference type="AlphaFoldDB" id="A0A2S7WWW9"/>
<dbReference type="OrthoDB" id="1203150at2"/>
<dbReference type="Proteomes" id="UP000239068">
    <property type="component" value="Unassembled WGS sequence"/>
</dbReference>
<organism evidence="2 3">
    <name type="scientific">Polaribacter glomeratus</name>
    <dbReference type="NCBI Taxonomy" id="102"/>
    <lineage>
        <taxon>Bacteria</taxon>
        <taxon>Pseudomonadati</taxon>
        <taxon>Bacteroidota</taxon>
        <taxon>Flavobacteriia</taxon>
        <taxon>Flavobacteriales</taxon>
        <taxon>Flavobacteriaceae</taxon>
    </lineage>
</organism>
<dbReference type="EMBL" id="MSCM01000001">
    <property type="protein sequence ID" value="PQJ81772.1"/>
    <property type="molecule type" value="Genomic_DNA"/>
</dbReference>
<evidence type="ECO:0000256" key="1">
    <source>
        <dbReference type="SAM" id="SignalP"/>
    </source>
</evidence>
<name>A0A2S7WWW9_9FLAO</name>
<keyword evidence="1" id="KW-0732">Signal</keyword>
<proteinExistence type="predicted"/>
<gene>
    <name evidence="2" type="ORF">BTO16_03945</name>
</gene>
<evidence type="ECO:0000313" key="2">
    <source>
        <dbReference type="EMBL" id="PQJ81772.1"/>
    </source>
</evidence>